<evidence type="ECO:0000256" key="1">
    <source>
        <dbReference type="SAM" id="SignalP"/>
    </source>
</evidence>
<protein>
    <recommendedName>
        <fullName evidence="4">Entry exclusion lipoprotein TrbK</fullName>
    </recommendedName>
</protein>
<dbReference type="STRING" id="89065.SAMN05216605_121139"/>
<name>A0A1G8R3Q5_9PSED</name>
<gene>
    <name evidence="2" type="ORF">SAMN05216605_121139</name>
</gene>
<accession>A0A1G8R3Q5</accession>
<feature type="chain" id="PRO_5010325085" description="Entry exclusion lipoprotein TrbK" evidence="1">
    <location>
        <begin position="26"/>
        <end position="85"/>
    </location>
</feature>
<reference evidence="3" key="1">
    <citation type="submission" date="2016-10" db="EMBL/GenBank/DDBJ databases">
        <authorList>
            <person name="Varghese N."/>
            <person name="Submissions S."/>
        </authorList>
    </citation>
    <scope>NUCLEOTIDE SEQUENCE [LARGE SCALE GENOMIC DNA]</scope>
    <source>
        <strain evidence="3">ATCC 700689</strain>
    </source>
</reference>
<keyword evidence="3" id="KW-1185">Reference proteome</keyword>
<keyword evidence="1" id="KW-0732">Signal</keyword>
<dbReference type="AlphaFoldDB" id="A0A1G8R3Q5"/>
<proteinExistence type="predicted"/>
<evidence type="ECO:0008006" key="4">
    <source>
        <dbReference type="Google" id="ProtNLM"/>
    </source>
</evidence>
<feature type="signal peptide" evidence="1">
    <location>
        <begin position="1"/>
        <end position="25"/>
    </location>
</feature>
<sequence>MMIKKLSIAGICALALSLCVWGGFAISSDFAPASVTEIQAVTDSSKCAKRVLQDANRDARLIHRRDLTKVSELCESIDGQSLAFQ</sequence>
<evidence type="ECO:0000313" key="3">
    <source>
        <dbReference type="Proteomes" id="UP000182894"/>
    </source>
</evidence>
<dbReference type="EMBL" id="FNCO01000021">
    <property type="protein sequence ID" value="SDJ11030.1"/>
    <property type="molecule type" value="Genomic_DNA"/>
</dbReference>
<dbReference type="Proteomes" id="UP000182894">
    <property type="component" value="Unassembled WGS sequence"/>
</dbReference>
<evidence type="ECO:0000313" key="2">
    <source>
        <dbReference type="EMBL" id="SDJ11030.1"/>
    </source>
</evidence>
<organism evidence="2 3">
    <name type="scientific">Pseudomonas abietaniphila</name>
    <dbReference type="NCBI Taxonomy" id="89065"/>
    <lineage>
        <taxon>Bacteria</taxon>
        <taxon>Pseudomonadati</taxon>
        <taxon>Pseudomonadota</taxon>
        <taxon>Gammaproteobacteria</taxon>
        <taxon>Pseudomonadales</taxon>
        <taxon>Pseudomonadaceae</taxon>
        <taxon>Pseudomonas</taxon>
    </lineage>
</organism>